<keyword evidence="2" id="KW-1133">Transmembrane helix</keyword>
<dbReference type="Proteomes" id="UP000326780">
    <property type="component" value="Chromosome"/>
</dbReference>
<feature type="transmembrane region" description="Helical" evidence="2">
    <location>
        <begin position="57"/>
        <end position="79"/>
    </location>
</feature>
<proteinExistence type="predicted"/>
<feature type="transmembrane region" description="Helical" evidence="2">
    <location>
        <begin position="91"/>
        <end position="112"/>
    </location>
</feature>
<evidence type="ECO:0000313" key="3">
    <source>
        <dbReference type="EMBL" id="QFZ81822.1"/>
    </source>
</evidence>
<dbReference type="AlphaFoldDB" id="A0A5Q0M005"/>
<dbReference type="EMBL" id="CP045644">
    <property type="protein sequence ID" value="QFZ81822.1"/>
    <property type="molecule type" value="Genomic_DNA"/>
</dbReference>
<feature type="compositionally biased region" description="Basic and acidic residues" evidence="1">
    <location>
        <begin position="161"/>
        <end position="170"/>
    </location>
</feature>
<reference evidence="3 4" key="1">
    <citation type="submission" date="2019-10" db="EMBL/GenBank/DDBJ databases">
        <title>Complete genome sequence of Variovorax paradoxus 5C-2.</title>
        <authorList>
            <person name="Gogoleva N.E."/>
            <person name="Balkin A.S."/>
        </authorList>
    </citation>
    <scope>NUCLEOTIDE SEQUENCE [LARGE SCALE GENOMIC DNA]</scope>
    <source>
        <strain evidence="3 4">5C-2</strain>
    </source>
</reference>
<sequence length="190" mass="21257">MHPENPLSSPALHEAPPPRTRSWGQPAMDEPIIDAARIPLHAFGNGRSPARTLAMYLWLRVLRPAITVAIWFCAIWYAWPYVMGARSQPEVLHLLGLYAIVIGVILASMLVMGPLRRRQHGRETPPEKEQSSLFALASYIEVAPARLSTWQRTRQLLAHHDTHGQLRDATDTAPAALEEEVTAPAKRRKA</sequence>
<evidence type="ECO:0000256" key="1">
    <source>
        <dbReference type="SAM" id="MobiDB-lite"/>
    </source>
</evidence>
<dbReference type="GO" id="GO:0043709">
    <property type="term" value="P:cell adhesion involved in single-species biofilm formation"/>
    <property type="evidence" value="ECO:0007669"/>
    <property type="project" value="InterPro"/>
</dbReference>
<organism evidence="3 4">
    <name type="scientific">Variovorax paradoxus</name>
    <dbReference type="NCBI Taxonomy" id="34073"/>
    <lineage>
        <taxon>Bacteria</taxon>
        <taxon>Pseudomonadati</taxon>
        <taxon>Pseudomonadota</taxon>
        <taxon>Betaproteobacteria</taxon>
        <taxon>Burkholderiales</taxon>
        <taxon>Comamonadaceae</taxon>
        <taxon>Variovorax</taxon>
    </lineage>
</organism>
<feature type="region of interest" description="Disordered" evidence="1">
    <location>
        <begin position="1"/>
        <end position="26"/>
    </location>
</feature>
<keyword evidence="2" id="KW-0812">Transmembrane</keyword>
<accession>A0A5Q0M005</accession>
<gene>
    <name evidence="3" type="ORF">GFK26_03045</name>
</gene>
<protein>
    <submittedName>
        <fullName evidence="3">Poly-beta-1,6-N-acetyl-D-glucosamine biosynthesis protein PgaD</fullName>
    </submittedName>
</protein>
<name>A0A5Q0M005_VARPD</name>
<keyword evidence="2" id="KW-0472">Membrane</keyword>
<evidence type="ECO:0000313" key="4">
    <source>
        <dbReference type="Proteomes" id="UP000326780"/>
    </source>
</evidence>
<evidence type="ECO:0000256" key="2">
    <source>
        <dbReference type="SAM" id="Phobius"/>
    </source>
</evidence>
<feature type="region of interest" description="Disordered" evidence="1">
    <location>
        <begin position="161"/>
        <end position="190"/>
    </location>
</feature>